<protein>
    <submittedName>
        <fullName evidence="1">Uncharacterized protein</fullName>
    </submittedName>
</protein>
<name>A0AAN9G1G9_9CAEN</name>
<dbReference type="AlphaFoldDB" id="A0AAN9G1G9"/>
<dbReference type="Proteomes" id="UP001374579">
    <property type="component" value="Unassembled WGS sequence"/>
</dbReference>
<reference evidence="1 2" key="1">
    <citation type="submission" date="2024-02" db="EMBL/GenBank/DDBJ databases">
        <title>Chromosome-scale genome assembly of the rough periwinkle Littorina saxatilis.</title>
        <authorList>
            <person name="De Jode A."/>
            <person name="Faria R."/>
            <person name="Formenti G."/>
            <person name="Sims Y."/>
            <person name="Smith T.P."/>
            <person name="Tracey A."/>
            <person name="Wood J.M.D."/>
            <person name="Zagrodzka Z.B."/>
            <person name="Johannesson K."/>
            <person name="Butlin R.K."/>
            <person name="Leder E.H."/>
        </authorList>
    </citation>
    <scope>NUCLEOTIDE SEQUENCE [LARGE SCALE GENOMIC DNA]</scope>
    <source>
        <strain evidence="1">Snail1</strain>
        <tissue evidence="1">Muscle</tissue>
    </source>
</reference>
<evidence type="ECO:0000313" key="1">
    <source>
        <dbReference type="EMBL" id="KAK7091756.1"/>
    </source>
</evidence>
<dbReference type="PANTHER" id="PTHR31909:SF2">
    <property type="entry name" value="RIKEN CDNA 2410004P03 GENE"/>
    <property type="match status" value="1"/>
</dbReference>
<dbReference type="Pfam" id="PF14945">
    <property type="entry name" value="LLC1"/>
    <property type="match status" value="1"/>
</dbReference>
<comment type="caution">
    <text evidence="1">The sequence shown here is derived from an EMBL/GenBank/DDBJ whole genome shotgun (WGS) entry which is preliminary data.</text>
</comment>
<dbReference type="PANTHER" id="PTHR31909">
    <property type="entry name" value="CHROMOSOME 20 ORF85 FAMILY MEMBER"/>
    <property type="match status" value="1"/>
</dbReference>
<dbReference type="EMBL" id="JBAMIC010000022">
    <property type="protein sequence ID" value="KAK7091756.1"/>
    <property type="molecule type" value="Genomic_DNA"/>
</dbReference>
<proteinExistence type="predicted"/>
<evidence type="ECO:0000313" key="2">
    <source>
        <dbReference type="Proteomes" id="UP001374579"/>
    </source>
</evidence>
<accession>A0AAN9G1G9</accession>
<gene>
    <name evidence="1" type="ORF">V1264_009398</name>
</gene>
<sequence length="145" mass="16938">MQRQTTGMMFSYVNKSAYHENCMPRQTIGTQTNTASGLSESQLKACDMVTQDKIWKQSVASERRCLQNWDENWHFLTEYDSKGQPIEKPELPEKVNMFSEDVPNTNSGNYGSRLNTDAGRTMRNLELKFYNDRRRQKLDSEMVCY</sequence>
<organism evidence="1 2">
    <name type="scientific">Littorina saxatilis</name>
    <dbReference type="NCBI Taxonomy" id="31220"/>
    <lineage>
        <taxon>Eukaryota</taxon>
        <taxon>Metazoa</taxon>
        <taxon>Spiralia</taxon>
        <taxon>Lophotrochozoa</taxon>
        <taxon>Mollusca</taxon>
        <taxon>Gastropoda</taxon>
        <taxon>Caenogastropoda</taxon>
        <taxon>Littorinimorpha</taxon>
        <taxon>Littorinoidea</taxon>
        <taxon>Littorinidae</taxon>
        <taxon>Littorina</taxon>
    </lineage>
</organism>
<keyword evidence="2" id="KW-1185">Reference proteome</keyword>
<dbReference type="InterPro" id="IPR020339">
    <property type="entry name" value="C20orf85-like"/>
</dbReference>